<feature type="domain" description="HTH arsR-type" evidence="2">
    <location>
        <begin position="11"/>
        <end position="90"/>
    </location>
</feature>
<dbReference type="EMBL" id="SORX01000006">
    <property type="protein sequence ID" value="TFE00596.1"/>
    <property type="molecule type" value="Genomic_DNA"/>
</dbReference>
<gene>
    <name evidence="3" type="ORF">E2626_11510</name>
</gene>
<dbReference type="InterPro" id="IPR001845">
    <property type="entry name" value="HTH_ArsR_DNA-bd_dom"/>
</dbReference>
<accession>A0A4Y8LE45</accession>
<dbReference type="Pfam" id="PF12840">
    <property type="entry name" value="HTH_20"/>
    <property type="match status" value="1"/>
</dbReference>
<dbReference type="RefSeq" id="WP_134381915.1">
    <property type="nucleotide sequence ID" value="NZ_SORX01000006.1"/>
</dbReference>
<dbReference type="SUPFAM" id="SSF46785">
    <property type="entry name" value="Winged helix' DNA-binding domain"/>
    <property type="match status" value="1"/>
</dbReference>
<dbReference type="Proteomes" id="UP000297776">
    <property type="component" value="Unassembled WGS sequence"/>
</dbReference>
<protein>
    <submittedName>
        <fullName evidence="3">ArsR family transcriptional regulator</fullName>
    </submittedName>
</protein>
<comment type="caution">
    <text evidence="3">The sequence shown here is derived from an EMBL/GenBank/DDBJ whole genome shotgun (WGS) entry which is preliminary data.</text>
</comment>
<dbReference type="OrthoDB" id="2651007at2"/>
<reference evidence="3 4" key="1">
    <citation type="submission" date="2019-03" db="EMBL/GenBank/DDBJ databases">
        <authorList>
            <person name="Yang Y."/>
        </authorList>
    </citation>
    <scope>NUCLEOTIDE SEQUENCE [LARGE SCALE GENOMIC DNA]</scope>
    <source>
        <strain evidence="3 4">ASL-1</strain>
    </source>
</reference>
<organism evidence="3 4">
    <name type="scientific">Jeotgalibacillus salarius</name>
    <dbReference type="NCBI Taxonomy" id="546023"/>
    <lineage>
        <taxon>Bacteria</taxon>
        <taxon>Bacillati</taxon>
        <taxon>Bacillota</taxon>
        <taxon>Bacilli</taxon>
        <taxon>Bacillales</taxon>
        <taxon>Caryophanaceae</taxon>
        <taxon>Jeotgalibacillus</taxon>
    </lineage>
</organism>
<dbReference type="GO" id="GO:0003700">
    <property type="term" value="F:DNA-binding transcription factor activity"/>
    <property type="evidence" value="ECO:0007669"/>
    <property type="project" value="InterPro"/>
</dbReference>
<dbReference type="InterPro" id="IPR036388">
    <property type="entry name" value="WH-like_DNA-bd_sf"/>
</dbReference>
<evidence type="ECO:0000313" key="3">
    <source>
        <dbReference type="EMBL" id="TFE00596.1"/>
    </source>
</evidence>
<dbReference type="GO" id="GO:0003677">
    <property type="term" value="F:DNA binding"/>
    <property type="evidence" value="ECO:0007669"/>
    <property type="project" value="UniProtKB-KW"/>
</dbReference>
<evidence type="ECO:0000256" key="1">
    <source>
        <dbReference type="ARBA" id="ARBA00023125"/>
    </source>
</evidence>
<dbReference type="Gene3D" id="1.10.10.10">
    <property type="entry name" value="Winged helix-like DNA-binding domain superfamily/Winged helix DNA-binding domain"/>
    <property type="match status" value="1"/>
</dbReference>
<dbReference type="CDD" id="cd00090">
    <property type="entry name" value="HTH_ARSR"/>
    <property type="match status" value="1"/>
</dbReference>
<dbReference type="InterPro" id="IPR011991">
    <property type="entry name" value="ArsR-like_HTH"/>
</dbReference>
<sequence>MNDQPLNVSLEQAKLLGNALRVKIISQLIDVPKTAKQVANLLDQSGGNVHYHIKKLHEGGLIELVEERQYGGVKEKYYLAKAKWFNSVGNTPMDPVLNDDYLSRDSTSLSLRLNLTTEQQEEIKEEFKKFLESWVVKTSVRNYSNGEEFSIGVKIVSTKQKEEGDTEEKL</sequence>
<name>A0A4Y8LE45_9BACL</name>
<proteinExistence type="predicted"/>
<keyword evidence="4" id="KW-1185">Reference proteome</keyword>
<dbReference type="InterPro" id="IPR036390">
    <property type="entry name" value="WH_DNA-bd_sf"/>
</dbReference>
<evidence type="ECO:0000259" key="2">
    <source>
        <dbReference type="SMART" id="SM00418"/>
    </source>
</evidence>
<dbReference type="SMART" id="SM00418">
    <property type="entry name" value="HTH_ARSR"/>
    <property type="match status" value="1"/>
</dbReference>
<keyword evidence="1" id="KW-0238">DNA-binding</keyword>
<evidence type="ECO:0000313" key="4">
    <source>
        <dbReference type="Proteomes" id="UP000297776"/>
    </source>
</evidence>
<dbReference type="AlphaFoldDB" id="A0A4Y8LE45"/>